<evidence type="ECO:0000313" key="10">
    <source>
        <dbReference type="Proteomes" id="UP000825935"/>
    </source>
</evidence>
<feature type="transmembrane region" description="Helical" evidence="7">
    <location>
        <begin position="6"/>
        <end position="27"/>
    </location>
</feature>
<keyword evidence="3 6" id="KW-0547">Nucleotide-binding</keyword>
<organism evidence="9 10">
    <name type="scientific">Ceratopteris richardii</name>
    <name type="common">Triangle waterfern</name>
    <dbReference type="NCBI Taxonomy" id="49495"/>
    <lineage>
        <taxon>Eukaryota</taxon>
        <taxon>Viridiplantae</taxon>
        <taxon>Streptophyta</taxon>
        <taxon>Embryophyta</taxon>
        <taxon>Tracheophyta</taxon>
        <taxon>Polypodiopsida</taxon>
        <taxon>Polypodiidae</taxon>
        <taxon>Polypodiales</taxon>
        <taxon>Pteridineae</taxon>
        <taxon>Pteridaceae</taxon>
        <taxon>Parkerioideae</taxon>
        <taxon>Ceratopteris</taxon>
    </lineage>
</organism>
<dbReference type="InterPro" id="IPR008271">
    <property type="entry name" value="Ser/Thr_kinase_AS"/>
</dbReference>
<dbReference type="InterPro" id="IPR000719">
    <property type="entry name" value="Prot_kinase_dom"/>
</dbReference>
<dbReference type="Gene3D" id="1.10.510.10">
    <property type="entry name" value="Transferase(Phosphotransferase) domain 1"/>
    <property type="match status" value="1"/>
</dbReference>
<keyword evidence="10" id="KW-1185">Reference proteome</keyword>
<dbReference type="EMBL" id="CM035427">
    <property type="protein sequence ID" value="KAH7306369.1"/>
    <property type="molecule type" value="Genomic_DNA"/>
</dbReference>
<dbReference type="FunFam" id="1.10.510.10:FF:000051">
    <property type="entry name" value="Receptor-like serine/threonine-protein kinase ALE2"/>
    <property type="match status" value="1"/>
</dbReference>
<evidence type="ECO:0000256" key="5">
    <source>
        <dbReference type="ARBA" id="ARBA00022840"/>
    </source>
</evidence>
<feature type="transmembrane region" description="Helical" evidence="7">
    <location>
        <begin position="121"/>
        <end position="145"/>
    </location>
</feature>
<dbReference type="OMA" id="EHYFGER"/>
<evidence type="ECO:0000259" key="8">
    <source>
        <dbReference type="PROSITE" id="PS50011"/>
    </source>
</evidence>
<keyword evidence="7" id="KW-0812">Transmembrane</keyword>
<dbReference type="InterPro" id="IPR017441">
    <property type="entry name" value="Protein_kinase_ATP_BS"/>
</dbReference>
<keyword evidence="2" id="KW-0808">Transferase</keyword>
<evidence type="ECO:0000256" key="2">
    <source>
        <dbReference type="ARBA" id="ARBA00022679"/>
    </source>
</evidence>
<dbReference type="PROSITE" id="PS00108">
    <property type="entry name" value="PROTEIN_KINASE_ST"/>
    <property type="match status" value="1"/>
</dbReference>
<proteinExistence type="predicted"/>
<dbReference type="InterPro" id="IPR011009">
    <property type="entry name" value="Kinase-like_dom_sf"/>
</dbReference>
<reference evidence="9" key="1">
    <citation type="submission" date="2021-08" db="EMBL/GenBank/DDBJ databases">
        <title>WGS assembly of Ceratopteris richardii.</title>
        <authorList>
            <person name="Marchant D.B."/>
            <person name="Chen G."/>
            <person name="Jenkins J."/>
            <person name="Shu S."/>
            <person name="Leebens-Mack J."/>
            <person name="Grimwood J."/>
            <person name="Schmutz J."/>
            <person name="Soltis P."/>
            <person name="Soltis D."/>
            <person name="Chen Z.-H."/>
        </authorList>
    </citation>
    <scope>NUCLEOTIDE SEQUENCE</scope>
    <source>
        <strain evidence="9">Whitten #5841</strain>
        <tissue evidence="9">Leaf</tissue>
    </source>
</reference>
<evidence type="ECO:0000256" key="7">
    <source>
        <dbReference type="SAM" id="Phobius"/>
    </source>
</evidence>
<dbReference type="FunFam" id="3.30.200.20:FF:000039">
    <property type="entry name" value="receptor-like protein kinase FERONIA"/>
    <property type="match status" value="1"/>
</dbReference>
<name>A0A8T2S5S1_CERRI</name>
<dbReference type="Proteomes" id="UP000825935">
    <property type="component" value="Chromosome 22"/>
</dbReference>
<keyword evidence="7" id="KW-0472">Membrane</keyword>
<evidence type="ECO:0000256" key="6">
    <source>
        <dbReference type="PROSITE-ProRule" id="PRU10141"/>
    </source>
</evidence>
<evidence type="ECO:0000256" key="4">
    <source>
        <dbReference type="ARBA" id="ARBA00022777"/>
    </source>
</evidence>
<feature type="domain" description="Protein kinase" evidence="8">
    <location>
        <begin position="195"/>
        <end position="473"/>
    </location>
</feature>
<gene>
    <name evidence="9" type="ORF">KP509_22G008000</name>
</gene>
<accession>A0A8T2S5S1</accession>
<keyword evidence="7" id="KW-1133">Transmembrane helix</keyword>
<comment type="caution">
    <text evidence="9">The sequence shown here is derived from an EMBL/GenBank/DDBJ whole genome shotgun (WGS) entry which is preliminary data.</text>
</comment>
<sequence length="508" mass="56305">MYLSVLLFSLCFYVCIVSFFPFKYMFVIFHPFVLLHKLCTSLAALLEHYFGERPTLSERENHLIHKTGTLFHLQSFVPAGSKIFELVFIIRIVPMVRSLVASSSSLENSESSATKKNNSTAVLALAIVATLAVLALLVALIYYLYMRQKVKEKYQTTQKSVNETFTSPHSPNPSVEPSGVLLFTYKQLQVATNNFHEGNLIGHGGFGSVFRGVLADGRIAAIKQLDQSSKQGDFEFRVEVDMLSKLKCPYLLGLIGYCAEQNQRLLVYDYMSNGSLQEHLYSTGTSGSSPLLDWDARMRIALDSAKGLEYLHELMTPVIHRDFKSSNILLDDNFNAKVSDFGLAKLGSDKVCGLVSTRVLGTHGYVAPEYAMTGHLTTKSDVYSYGVVLLELLTGRVPVDMKRPPGQGVLVSWALPRLTIREKLAEMVDPVLEGQYAMKDLIQVAAIAAMCVQPEADYRPLMTDVVQSLIPLVKFHKGVPKILPTADLQHRVVTLKNSSSLDSESSGS</sequence>
<evidence type="ECO:0000313" key="9">
    <source>
        <dbReference type="EMBL" id="KAH7306369.1"/>
    </source>
</evidence>
<dbReference type="PROSITE" id="PS50011">
    <property type="entry name" value="PROTEIN_KINASE_DOM"/>
    <property type="match status" value="1"/>
</dbReference>
<dbReference type="CDD" id="cd14066">
    <property type="entry name" value="STKc_IRAK"/>
    <property type="match status" value="1"/>
</dbReference>
<keyword evidence="1" id="KW-0723">Serine/threonine-protein kinase</keyword>
<dbReference type="PANTHER" id="PTHR47989">
    <property type="entry name" value="OS01G0750732 PROTEIN"/>
    <property type="match status" value="1"/>
</dbReference>
<protein>
    <recommendedName>
        <fullName evidence="8">Protein kinase domain-containing protein</fullName>
    </recommendedName>
</protein>
<dbReference type="Pfam" id="PF00069">
    <property type="entry name" value="Pkinase"/>
    <property type="match status" value="1"/>
</dbReference>
<dbReference type="GO" id="GO:0004674">
    <property type="term" value="F:protein serine/threonine kinase activity"/>
    <property type="evidence" value="ECO:0007669"/>
    <property type="project" value="UniProtKB-KW"/>
</dbReference>
<dbReference type="PANTHER" id="PTHR47989:SF15">
    <property type="entry name" value="SERINE_THREONINE-PROTEIN KINASE PBL7 ISOFORM X1-RELATED"/>
    <property type="match status" value="1"/>
</dbReference>
<feature type="binding site" evidence="6">
    <location>
        <position position="223"/>
    </location>
    <ligand>
        <name>ATP</name>
        <dbReference type="ChEBI" id="CHEBI:30616"/>
    </ligand>
</feature>
<keyword evidence="4" id="KW-0418">Kinase</keyword>
<dbReference type="AlphaFoldDB" id="A0A8T2S5S1"/>
<dbReference type="OrthoDB" id="4062651at2759"/>
<keyword evidence="5 6" id="KW-0067">ATP-binding</keyword>
<dbReference type="SUPFAM" id="SSF56112">
    <property type="entry name" value="Protein kinase-like (PK-like)"/>
    <property type="match status" value="1"/>
</dbReference>
<evidence type="ECO:0000256" key="3">
    <source>
        <dbReference type="ARBA" id="ARBA00022741"/>
    </source>
</evidence>
<dbReference type="Gene3D" id="3.30.200.20">
    <property type="entry name" value="Phosphorylase Kinase, domain 1"/>
    <property type="match status" value="1"/>
</dbReference>
<dbReference type="PROSITE" id="PS00107">
    <property type="entry name" value="PROTEIN_KINASE_ATP"/>
    <property type="match status" value="1"/>
</dbReference>
<dbReference type="GO" id="GO:0005524">
    <property type="term" value="F:ATP binding"/>
    <property type="evidence" value="ECO:0007669"/>
    <property type="project" value="UniProtKB-UniRule"/>
</dbReference>
<evidence type="ECO:0000256" key="1">
    <source>
        <dbReference type="ARBA" id="ARBA00022527"/>
    </source>
</evidence>